<evidence type="ECO:0000256" key="7">
    <source>
        <dbReference type="ARBA" id="ARBA00023033"/>
    </source>
</evidence>
<dbReference type="Pfam" id="PF00067">
    <property type="entry name" value="p450"/>
    <property type="match status" value="1"/>
</dbReference>
<comment type="similarity">
    <text evidence="2">Belongs to the cytochrome P450 family.</text>
</comment>
<dbReference type="STRING" id="268505.A0A2A9PF08"/>
<keyword evidence="3 8" id="KW-0349">Heme</keyword>
<evidence type="ECO:0000256" key="2">
    <source>
        <dbReference type="ARBA" id="ARBA00010617"/>
    </source>
</evidence>
<keyword evidence="9" id="KW-0812">Transmembrane</keyword>
<dbReference type="PANTHER" id="PTHR46206">
    <property type="entry name" value="CYTOCHROME P450"/>
    <property type="match status" value="1"/>
</dbReference>
<dbReference type="GO" id="GO:0005506">
    <property type="term" value="F:iron ion binding"/>
    <property type="evidence" value="ECO:0007669"/>
    <property type="project" value="InterPro"/>
</dbReference>
<reference evidence="10 11" key="2">
    <citation type="journal article" date="2017" name="Sci. Rep.">
        <title>Ant-infecting Ophiocordyceps genomes reveal a high diversity of potential behavioral manipulation genes and a possible major role for enterotoxins.</title>
        <authorList>
            <person name="de Bekker C."/>
            <person name="Ohm R.A."/>
            <person name="Evans H.C."/>
            <person name="Brachmann A."/>
            <person name="Hughes D.P."/>
        </authorList>
    </citation>
    <scope>NUCLEOTIDE SEQUENCE [LARGE SCALE GENOMIC DNA]</scope>
    <source>
        <strain evidence="10 11">SC16a</strain>
    </source>
</reference>
<proteinExistence type="inferred from homology"/>
<sequence>MPSNLLIIQAPIACALLFGLLLVEFGRRRKSKMPTIRRWPSIFPEFFDRLSYNGNAVELAREGYSKYKDGPFRLLRMDMDLVIIPLKYASELRAVTSDKLDPLTASFDDNAGHLTKILLGSELHSDAIHRRLTPGLPRIIPVVVDELKFAFDHVLPQGSDSSSWAAVNPYDMVLDLSSRAAARIFVGEPICRNEEFLQTIASYSRNSFRTIDTFRNLGSLVGLLGRAMSSTVTDAQVQLAYVQRLLGDEVKRRRARPDDEKHDDFLQWCMDLARSEDESQPESIAHRTLGILSMAVVHTTAMASTHMLFDLVSNPELLEALREEQRRVLPEGWPVINQKAMLEMRLLDSLMRESQRFNPVGEFTFRRIVRKPITLSDGYRLQPGQQIAISAKNLNMDQAVISDADSFNPSRWATQPQASASFAHSSSANLHFGLGRYACPGRFFASYMIKAIMSRLLLEYDMKLQGHGSHQRPPNIISGDKILPNRDAVVLLRRRNG</sequence>
<comment type="cofactor">
    <cofactor evidence="1 8">
        <name>heme</name>
        <dbReference type="ChEBI" id="CHEBI:30413"/>
    </cofactor>
</comment>
<gene>
    <name evidence="10" type="ORF">XA68_12252</name>
</gene>
<reference evidence="10 11" key="1">
    <citation type="journal article" date="2015" name="BMC Genomics">
        <title>Gene expression during zombie ant biting behavior reflects the complexity underlying fungal parasitic behavioral manipulation.</title>
        <authorList>
            <person name="de Bekker C."/>
            <person name="Ohm R.A."/>
            <person name="Loreto R.G."/>
            <person name="Sebastian A."/>
            <person name="Albert I."/>
            <person name="Merrow M."/>
            <person name="Brachmann A."/>
            <person name="Hughes D.P."/>
        </authorList>
    </citation>
    <scope>NUCLEOTIDE SEQUENCE [LARGE SCALE GENOMIC DNA]</scope>
    <source>
        <strain evidence="10 11">SC16a</strain>
    </source>
</reference>
<dbReference type="InterPro" id="IPR002403">
    <property type="entry name" value="Cyt_P450_E_grp-IV"/>
</dbReference>
<evidence type="ECO:0000313" key="11">
    <source>
        <dbReference type="Proteomes" id="UP000037136"/>
    </source>
</evidence>
<evidence type="ECO:0000256" key="3">
    <source>
        <dbReference type="ARBA" id="ARBA00022617"/>
    </source>
</evidence>
<feature type="binding site" description="axial binding residue" evidence="8">
    <location>
        <position position="439"/>
    </location>
    <ligand>
        <name>heme</name>
        <dbReference type="ChEBI" id="CHEBI:30413"/>
    </ligand>
    <ligandPart>
        <name>Fe</name>
        <dbReference type="ChEBI" id="CHEBI:18248"/>
    </ligandPart>
</feature>
<evidence type="ECO:0000256" key="9">
    <source>
        <dbReference type="SAM" id="Phobius"/>
    </source>
</evidence>
<dbReference type="Gene3D" id="1.10.630.10">
    <property type="entry name" value="Cytochrome P450"/>
    <property type="match status" value="1"/>
</dbReference>
<evidence type="ECO:0000256" key="4">
    <source>
        <dbReference type="ARBA" id="ARBA00022723"/>
    </source>
</evidence>
<keyword evidence="11" id="KW-1185">Reference proteome</keyword>
<comment type="caution">
    <text evidence="10">The sequence shown here is derived from an EMBL/GenBank/DDBJ whole genome shotgun (WGS) entry which is preliminary data.</text>
</comment>
<name>A0A2A9PF08_OPHUN</name>
<keyword evidence="9" id="KW-1133">Transmembrane helix</keyword>
<keyword evidence="9" id="KW-0472">Membrane</keyword>
<evidence type="ECO:0000256" key="6">
    <source>
        <dbReference type="ARBA" id="ARBA00023004"/>
    </source>
</evidence>
<keyword evidence="5" id="KW-0560">Oxidoreductase</keyword>
<dbReference type="SUPFAM" id="SSF48264">
    <property type="entry name" value="Cytochrome P450"/>
    <property type="match status" value="1"/>
</dbReference>
<dbReference type="EMBL" id="LAZP02000194">
    <property type="protein sequence ID" value="PFH59492.1"/>
    <property type="molecule type" value="Genomic_DNA"/>
</dbReference>
<dbReference type="InterPro" id="IPR001128">
    <property type="entry name" value="Cyt_P450"/>
</dbReference>
<dbReference type="GO" id="GO:0020037">
    <property type="term" value="F:heme binding"/>
    <property type="evidence" value="ECO:0007669"/>
    <property type="project" value="InterPro"/>
</dbReference>
<protein>
    <recommendedName>
        <fullName evidence="12">Cytochrome P450</fullName>
    </recommendedName>
</protein>
<evidence type="ECO:0000256" key="5">
    <source>
        <dbReference type="ARBA" id="ARBA00023002"/>
    </source>
</evidence>
<accession>A0A2A9PF08</accession>
<dbReference type="Proteomes" id="UP000037136">
    <property type="component" value="Unassembled WGS sequence"/>
</dbReference>
<dbReference type="OrthoDB" id="1844152at2759"/>
<dbReference type="PRINTS" id="PR00465">
    <property type="entry name" value="EP450IV"/>
</dbReference>
<evidence type="ECO:0000256" key="1">
    <source>
        <dbReference type="ARBA" id="ARBA00001971"/>
    </source>
</evidence>
<dbReference type="GO" id="GO:0016705">
    <property type="term" value="F:oxidoreductase activity, acting on paired donors, with incorporation or reduction of molecular oxygen"/>
    <property type="evidence" value="ECO:0007669"/>
    <property type="project" value="InterPro"/>
</dbReference>
<evidence type="ECO:0008006" key="12">
    <source>
        <dbReference type="Google" id="ProtNLM"/>
    </source>
</evidence>
<dbReference type="AlphaFoldDB" id="A0A2A9PF08"/>
<dbReference type="CDD" id="cd11041">
    <property type="entry name" value="CYP503A1-like"/>
    <property type="match status" value="1"/>
</dbReference>
<evidence type="ECO:0000313" key="10">
    <source>
        <dbReference type="EMBL" id="PFH59492.1"/>
    </source>
</evidence>
<keyword evidence="6 8" id="KW-0408">Iron</keyword>
<keyword evidence="4 8" id="KW-0479">Metal-binding</keyword>
<dbReference type="InterPro" id="IPR036396">
    <property type="entry name" value="Cyt_P450_sf"/>
</dbReference>
<dbReference type="GO" id="GO:0004497">
    <property type="term" value="F:monooxygenase activity"/>
    <property type="evidence" value="ECO:0007669"/>
    <property type="project" value="UniProtKB-KW"/>
</dbReference>
<keyword evidence="7" id="KW-0503">Monooxygenase</keyword>
<dbReference type="PANTHER" id="PTHR46206:SF7">
    <property type="entry name" value="P450, PUTATIVE (EUROFUNG)-RELATED"/>
    <property type="match status" value="1"/>
</dbReference>
<evidence type="ECO:0000256" key="8">
    <source>
        <dbReference type="PIRSR" id="PIRSR602403-1"/>
    </source>
</evidence>
<organism evidence="10 11">
    <name type="scientific">Ophiocordyceps unilateralis</name>
    <name type="common">Zombie-ant fungus</name>
    <name type="synonym">Torrubia unilateralis</name>
    <dbReference type="NCBI Taxonomy" id="268505"/>
    <lineage>
        <taxon>Eukaryota</taxon>
        <taxon>Fungi</taxon>
        <taxon>Dikarya</taxon>
        <taxon>Ascomycota</taxon>
        <taxon>Pezizomycotina</taxon>
        <taxon>Sordariomycetes</taxon>
        <taxon>Hypocreomycetidae</taxon>
        <taxon>Hypocreales</taxon>
        <taxon>Ophiocordycipitaceae</taxon>
        <taxon>Ophiocordyceps</taxon>
    </lineage>
</organism>
<feature type="transmembrane region" description="Helical" evidence="9">
    <location>
        <begin position="6"/>
        <end position="23"/>
    </location>
</feature>